<evidence type="ECO:0000313" key="3">
    <source>
        <dbReference type="EMBL" id="NBH61940.1"/>
    </source>
</evidence>
<dbReference type="RefSeq" id="WP_160202221.1">
    <property type="nucleotide sequence ID" value="NZ_QXWK01000017.1"/>
</dbReference>
<dbReference type="PANTHER" id="PTHR43736">
    <property type="entry name" value="ADP-RIBOSE PYROPHOSPHATASE"/>
    <property type="match status" value="1"/>
</dbReference>
<dbReference type="PROSITE" id="PS51462">
    <property type="entry name" value="NUDIX"/>
    <property type="match status" value="1"/>
</dbReference>
<dbReference type="CDD" id="cd03674">
    <property type="entry name" value="NUDIX_Hydrolase"/>
    <property type="match status" value="1"/>
</dbReference>
<protein>
    <submittedName>
        <fullName evidence="3">NUDIX domain-containing protein</fullName>
    </submittedName>
</protein>
<dbReference type="InterPro" id="IPR015797">
    <property type="entry name" value="NUDIX_hydrolase-like_dom_sf"/>
</dbReference>
<comment type="caution">
    <text evidence="3">The sequence shown here is derived from an EMBL/GenBank/DDBJ whole genome shotgun (WGS) entry which is preliminary data.</text>
</comment>
<name>A0A845QII3_9FIRM</name>
<dbReference type="EMBL" id="QXWK01000017">
    <property type="protein sequence ID" value="NBH61940.1"/>
    <property type="molecule type" value="Genomic_DNA"/>
</dbReference>
<dbReference type="Pfam" id="PF00293">
    <property type="entry name" value="NUDIX"/>
    <property type="match status" value="1"/>
</dbReference>
<comment type="similarity">
    <text evidence="1">Belongs to the Nudix hydrolase family.</text>
</comment>
<dbReference type="PANTHER" id="PTHR43736:SF1">
    <property type="entry name" value="DIHYDRONEOPTERIN TRIPHOSPHATE DIPHOSPHATASE"/>
    <property type="match status" value="1"/>
</dbReference>
<dbReference type="Proteomes" id="UP000446866">
    <property type="component" value="Unassembled WGS sequence"/>
</dbReference>
<dbReference type="SUPFAM" id="SSF55811">
    <property type="entry name" value="Nudix"/>
    <property type="match status" value="1"/>
</dbReference>
<feature type="domain" description="Nudix hydrolase" evidence="2">
    <location>
        <begin position="46"/>
        <end position="184"/>
    </location>
</feature>
<dbReference type="AlphaFoldDB" id="A0A845QII3"/>
<evidence type="ECO:0000259" key="2">
    <source>
        <dbReference type="PROSITE" id="PS51462"/>
    </source>
</evidence>
<evidence type="ECO:0000313" key="4">
    <source>
        <dbReference type="Proteomes" id="UP000446866"/>
    </source>
</evidence>
<dbReference type="InterPro" id="IPR000086">
    <property type="entry name" value="NUDIX_hydrolase_dom"/>
</dbReference>
<evidence type="ECO:0000256" key="1">
    <source>
        <dbReference type="ARBA" id="ARBA00005582"/>
    </source>
</evidence>
<reference evidence="3 4" key="1">
    <citation type="submission" date="2018-08" db="EMBL/GenBank/DDBJ databases">
        <title>Murine metabolic-syndrome-specific gut microbial biobank.</title>
        <authorList>
            <person name="Liu C."/>
        </authorList>
    </citation>
    <scope>NUCLEOTIDE SEQUENCE [LARGE SCALE GENOMIC DNA]</scope>
    <source>
        <strain evidence="3 4">28</strain>
    </source>
</reference>
<organism evidence="3 4">
    <name type="scientific">Anaerotruncus colihominis</name>
    <dbReference type="NCBI Taxonomy" id="169435"/>
    <lineage>
        <taxon>Bacteria</taxon>
        <taxon>Bacillati</taxon>
        <taxon>Bacillota</taxon>
        <taxon>Clostridia</taxon>
        <taxon>Eubacteriales</taxon>
        <taxon>Oscillospiraceae</taxon>
        <taxon>Anaerotruncus</taxon>
    </lineage>
</organism>
<dbReference type="Gene3D" id="3.90.79.10">
    <property type="entry name" value="Nucleoside Triphosphate Pyrophosphohydrolase"/>
    <property type="match status" value="1"/>
</dbReference>
<keyword evidence="4" id="KW-1185">Reference proteome</keyword>
<accession>A0A845QII3</accession>
<sequence length="188" mass="21267">MNPKLSNLCSVITDFVPGCEQEARDREVMLRFLQENDNCLVRENLTAHFTASSWIVNDGGDKVLMVYHNLYDSWAWTGGHADGEADLLSVAIREAKEETGVQDFKVLRRVPFSLEIITVDGHEKRGDYVPSHLHLNLTYLLQADENAPLSVKADENSGVQWIPVSQLAQRVSEPWMLKRVYGKLISRA</sequence>
<proteinExistence type="inferred from homology"/>
<gene>
    <name evidence="3" type="ORF">D0435_09780</name>
</gene>